<dbReference type="Pfam" id="PF22769">
    <property type="entry name" value="DCD"/>
    <property type="match status" value="1"/>
</dbReference>
<evidence type="ECO:0000313" key="5">
    <source>
        <dbReference type="Proteomes" id="UP000069771"/>
    </source>
</evidence>
<keyword evidence="3" id="KW-0472">Membrane</keyword>
<dbReference type="Proteomes" id="UP000069771">
    <property type="component" value="Chromosome"/>
</dbReference>
<evidence type="ECO:0008006" key="6">
    <source>
        <dbReference type="Google" id="ProtNLM"/>
    </source>
</evidence>
<keyword evidence="3" id="KW-0812">Transmembrane</keyword>
<evidence type="ECO:0000256" key="2">
    <source>
        <dbReference type="ARBA" id="ARBA00023080"/>
    </source>
</evidence>
<dbReference type="GO" id="GO:0006229">
    <property type="term" value="P:dUTP biosynthetic process"/>
    <property type="evidence" value="ECO:0007669"/>
    <property type="project" value="InterPro"/>
</dbReference>
<sequence>MLVDKQIKQRAPEIFPSGYEEENIGCISYDLTIGKILAKHHEDRLELQPGDFVMIESREEFTVPRDLALTVGEKNSLMRTGLIVDGPVYFPGHHSRAYLRVLNASGTPIVLDTGMKIAQLFFHTLDELPEQDYQSRPVSSFADETAYRGYGKYDSVYTEKIGKLEEATEGLRNQEGKIYANILTLMGIFVSIFSILTIDFTVISQNISIRNLVLVNCSLGLLLLLFMALVMLVVGSVGSRREQSKKYWWIFLVAAALLAGILLIFLFR</sequence>
<dbReference type="InterPro" id="IPR011962">
    <property type="entry name" value="dCTP_deaminase"/>
</dbReference>
<reference evidence="4 5" key="1">
    <citation type="journal article" date="2016" name="Gut Pathog.">
        <title>Whole genome sequencing of "Faecalibaculum rodentium" ALO17, isolated from C57BL/6J laboratory mouse feces.</title>
        <authorList>
            <person name="Lim S."/>
            <person name="Chang D.H."/>
            <person name="Ahn S."/>
            <person name="Kim B.C."/>
        </authorList>
    </citation>
    <scope>NUCLEOTIDE SEQUENCE [LARGE SCALE GENOMIC DNA]</scope>
    <source>
        <strain evidence="4 5">Alo17</strain>
    </source>
</reference>
<proteinExistence type="predicted"/>
<dbReference type="EMBL" id="CP011391">
    <property type="protein sequence ID" value="AMK55451.1"/>
    <property type="molecule type" value="Genomic_DNA"/>
</dbReference>
<evidence type="ECO:0000256" key="1">
    <source>
        <dbReference type="ARBA" id="ARBA00022801"/>
    </source>
</evidence>
<evidence type="ECO:0000313" key="4">
    <source>
        <dbReference type="EMBL" id="AMK55451.1"/>
    </source>
</evidence>
<dbReference type="InterPro" id="IPR036157">
    <property type="entry name" value="dUTPase-like_sf"/>
</dbReference>
<feature type="transmembrane region" description="Helical" evidence="3">
    <location>
        <begin position="178"/>
        <end position="200"/>
    </location>
</feature>
<keyword evidence="1" id="KW-0378">Hydrolase</keyword>
<keyword evidence="5" id="KW-1185">Reference proteome</keyword>
<dbReference type="STRING" id="1702221.AALO17_23170"/>
<dbReference type="GeneID" id="78478870"/>
<dbReference type="CDD" id="cd07557">
    <property type="entry name" value="trimeric_dUTPase"/>
    <property type="match status" value="1"/>
</dbReference>
<keyword evidence="2" id="KW-0546">Nucleotide metabolism</keyword>
<keyword evidence="3" id="KW-1133">Transmembrane helix</keyword>
<dbReference type="PANTHER" id="PTHR42680">
    <property type="entry name" value="DCTP DEAMINASE"/>
    <property type="match status" value="1"/>
</dbReference>
<organism evidence="4 5">
    <name type="scientific">Faecalibaculum rodentium</name>
    <dbReference type="NCBI Taxonomy" id="1702221"/>
    <lineage>
        <taxon>Bacteria</taxon>
        <taxon>Bacillati</taxon>
        <taxon>Bacillota</taxon>
        <taxon>Erysipelotrichia</taxon>
        <taxon>Erysipelotrichales</taxon>
        <taxon>Erysipelotrichaceae</taxon>
        <taxon>Faecalibaculum</taxon>
    </lineage>
</organism>
<dbReference type="GO" id="GO:0008829">
    <property type="term" value="F:dCTP deaminase activity"/>
    <property type="evidence" value="ECO:0007669"/>
    <property type="project" value="InterPro"/>
</dbReference>
<feature type="transmembrane region" description="Helical" evidence="3">
    <location>
        <begin position="247"/>
        <end position="267"/>
    </location>
</feature>
<accession>A0A140DXS4</accession>
<gene>
    <name evidence="4" type="ORF">AALO17_23170</name>
</gene>
<dbReference type="RefSeq" id="WP_067559120.1">
    <property type="nucleotide sequence ID" value="NZ_CAKOCV010000003.1"/>
</dbReference>
<dbReference type="SUPFAM" id="SSF51283">
    <property type="entry name" value="dUTPase-like"/>
    <property type="match status" value="1"/>
</dbReference>
<dbReference type="AlphaFoldDB" id="A0A140DXS4"/>
<dbReference type="InterPro" id="IPR033704">
    <property type="entry name" value="dUTPase_trimeric"/>
</dbReference>
<protein>
    <recommendedName>
        <fullName evidence="6">dUTPase-like domain-containing protein</fullName>
    </recommendedName>
</protein>
<dbReference type="KEGG" id="fro:AALO17_23170"/>
<dbReference type="PANTHER" id="PTHR42680:SF3">
    <property type="entry name" value="DCTP DEAMINASE"/>
    <property type="match status" value="1"/>
</dbReference>
<feature type="transmembrane region" description="Helical" evidence="3">
    <location>
        <begin position="212"/>
        <end position="235"/>
    </location>
</feature>
<evidence type="ECO:0000256" key="3">
    <source>
        <dbReference type="SAM" id="Phobius"/>
    </source>
</evidence>
<dbReference type="Gene3D" id="2.70.40.10">
    <property type="match status" value="1"/>
</dbReference>
<name>A0A140DXS4_9FIRM</name>